<evidence type="ECO:0000256" key="4">
    <source>
        <dbReference type="ARBA" id="ARBA00038652"/>
    </source>
</evidence>
<comment type="caution">
    <text evidence="6">The sequence shown here is derived from an EMBL/GenBank/DDBJ whole genome shotgun (WGS) entry which is preliminary data.</text>
</comment>
<organism evidence="6 7">
    <name type="scientific">Corynebacterium ammoniagenes DSM 20306</name>
    <dbReference type="NCBI Taxonomy" id="649754"/>
    <lineage>
        <taxon>Bacteria</taxon>
        <taxon>Bacillati</taxon>
        <taxon>Actinomycetota</taxon>
        <taxon>Actinomycetes</taxon>
        <taxon>Mycobacteriales</taxon>
        <taxon>Corynebacteriaceae</taxon>
        <taxon>Corynebacterium</taxon>
    </lineage>
</organism>
<dbReference type="PANTHER" id="PTHR43140">
    <property type="entry name" value="TYPE-1 RESTRICTION ENZYME ECOKI SPECIFICITY PROTEIN"/>
    <property type="match status" value="1"/>
</dbReference>
<gene>
    <name evidence="6" type="ORF">HMPREF0281_02132</name>
</gene>
<protein>
    <submittedName>
        <fullName evidence="6">Type I restriction modification DNA specificity domain protein</fullName>
    </submittedName>
</protein>
<dbReference type="Pfam" id="PF01420">
    <property type="entry name" value="Methylase_S"/>
    <property type="match status" value="2"/>
</dbReference>
<evidence type="ECO:0000256" key="3">
    <source>
        <dbReference type="ARBA" id="ARBA00023125"/>
    </source>
</evidence>
<keyword evidence="2" id="KW-0680">Restriction system</keyword>
<evidence type="ECO:0000256" key="2">
    <source>
        <dbReference type="ARBA" id="ARBA00022747"/>
    </source>
</evidence>
<proteinExistence type="inferred from homology"/>
<evidence type="ECO:0000313" key="7">
    <source>
        <dbReference type="Proteomes" id="UP000006015"/>
    </source>
</evidence>
<evidence type="ECO:0000256" key="1">
    <source>
        <dbReference type="ARBA" id="ARBA00010923"/>
    </source>
</evidence>
<dbReference type="CDD" id="cd17291">
    <property type="entry name" value="RMtype1_S_MgeORF438P-TRD-CR_like"/>
    <property type="match status" value="1"/>
</dbReference>
<feature type="domain" description="Type I restriction modification DNA specificity" evidence="5">
    <location>
        <begin position="13"/>
        <end position="168"/>
    </location>
</feature>
<dbReference type="CDD" id="cd17266">
    <property type="entry name" value="RMtype1_S_Sau1132ORF3780P-TRD2-CR2_like"/>
    <property type="match status" value="1"/>
</dbReference>
<evidence type="ECO:0000259" key="5">
    <source>
        <dbReference type="Pfam" id="PF01420"/>
    </source>
</evidence>
<keyword evidence="7" id="KW-1185">Reference proteome</keyword>
<dbReference type="RefSeq" id="WP_003848835.1">
    <property type="nucleotide sequence ID" value="NZ_CP009244.1"/>
</dbReference>
<comment type="similarity">
    <text evidence="1">Belongs to the type-I restriction system S methylase family.</text>
</comment>
<dbReference type="SUPFAM" id="SSF116734">
    <property type="entry name" value="DNA methylase specificity domain"/>
    <property type="match status" value="2"/>
</dbReference>
<dbReference type="EMBL" id="ADNS01000027">
    <property type="protein sequence ID" value="EFG80765.1"/>
    <property type="molecule type" value="Genomic_DNA"/>
</dbReference>
<dbReference type="PANTHER" id="PTHR43140:SF1">
    <property type="entry name" value="TYPE I RESTRICTION ENZYME ECOKI SPECIFICITY SUBUNIT"/>
    <property type="match status" value="1"/>
</dbReference>
<dbReference type="InterPro" id="IPR051212">
    <property type="entry name" value="Type-I_RE_S_subunit"/>
</dbReference>
<comment type="subunit">
    <text evidence="4">The methyltransferase is composed of M and S polypeptides.</text>
</comment>
<sequence>MSNANQLIEALCPEGVNFAPLNTVAKLKRGTSITKKQVTEGDIPVVAGGRTAAYFHGESNREGETIVIAGSGAYAGYVSWWEGPIFVSDAFSVKPEKRFLIPRYCYYWLTFQQEILHSLKSGGGVPHVYAKDVGKLRIPVPPLEIQHVIVEILDDFAHLESEHKAVLESELEARRTQYEYYRTMLLSSGEDWRWTTLGESFALKAGKSIKSDAISSRVTSDRHIPCFGGNGIRGFVESHSHNGQFPLIGRQGALCGNVNWAEGYFYATEHAIVATPHQTVNARWAYHMLGFLDLNKYATKSAQPGLSVARLKRVPFPLPDLQIQRETAAILDKFGSLINDLNSVLFSEIAARRKQYEYYRDKLLTFKELSV</sequence>
<name>A0ABN0ADB8_CORAM</name>
<accession>A0ABN0ADB8</accession>
<dbReference type="Gene3D" id="3.90.220.20">
    <property type="entry name" value="DNA methylase specificity domains"/>
    <property type="match status" value="2"/>
</dbReference>
<dbReference type="InterPro" id="IPR044946">
    <property type="entry name" value="Restrct_endonuc_typeI_TRD_sf"/>
</dbReference>
<keyword evidence="3" id="KW-0238">DNA-binding</keyword>
<feature type="domain" description="Type I restriction modification DNA specificity" evidence="5">
    <location>
        <begin position="190"/>
        <end position="342"/>
    </location>
</feature>
<evidence type="ECO:0000313" key="6">
    <source>
        <dbReference type="EMBL" id="EFG80765.1"/>
    </source>
</evidence>
<dbReference type="InterPro" id="IPR000055">
    <property type="entry name" value="Restrct_endonuc_typeI_TRD"/>
</dbReference>
<dbReference type="Proteomes" id="UP000006015">
    <property type="component" value="Unassembled WGS sequence"/>
</dbReference>
<reference evidence="6 7" key="1">
    <citation type="submission" date="2010-04" db="EMBL/GenBank/DDBJ databases">
        <authorList>
            <person name="Weinstock G."/>
            <person name="Sodergren E."/>
            <person name="Clifton S."/>
            <person name="Fulton L."/>
            <person name="Fulton B."/>
            <person name="Courtney L."/>
            <person name="Fronick C."/>
            <person name="Harrison M."/>
            <person name="Strong C."/>
            <person name="Farmer C."/>
            <person name="Delahaunty K."/>
            <person name="Markovic C."/>
            <person name="Hall O."/>
            <person name="Minx P."/>
            <person name="Tomlinson C."/>
            <person name="Mitreva M."/>
            <person name="Hou S."/>
            <person name="Wollam A."/>
            <person name="Pepin K.H."/>
            <person name="Johnson M."/>
            <person name="Bhonagiri V."/>
            <person name="Zhang X."/>
            <person name="Suruliraj S."/>
            <person name="Warren W."/>
            <person name="Chinwalla A."/>
            <person name="Mardis E.R."/>
            <person name="Wilson R.K."/>
        </authorList>
    </citation>
    <scope>NUCLEOTIDE SEQUENCE [LARGE SCALE GENOMIC DNA]</scope>
    <source>
        <strain evidence="6 7">DSM 20306</strain>
    </source>
</reference>